<proteinExistence type="predicted"/>
<comment type="caution">
    <text evidence="2">The sequence shown here is derived from an EMBL/GenBank/DDBJ whole genome shotgun (WGS) entry which is preliminary data.</text>
</comment>
<organism evidence="2 3">
    <name type="scientific">Candidatus Dojkabacteria bacterium CG_4_10_14_0_2_um_filter_Dojkabacteria_WS6_41_15</name>
    <dbReference type="NCBI Taxonomy" id="2014249"/>
    <lineage>
        <taxon>Bacteria</taxon>
        <taxon>Candidatus Dojkabacteria</taxon>
    </lineage>
</organism>
<sequence>MQLILIIAPTLLAGLTFIFVLKKNLLKGANIPIDQGVTFREKPIFGSNKTWRGFLVMPFATCFWGILLLLLVQGSLSLQHISMYFLAGICYSLFELPNSFFKRQCGIMPGESVVKTPFRVVFSLIDRIDSLIGVALIFLLFSFGTKMEITIAVLLGAFLHYCTDILMRKLHLKK</sequence>
<dbReference type="InterPro" id="IPR032690">
    <property type="entry name" value="CarS"/>
</dbReference>
<evidence type="ECO:0000313" key="3">
    <source>
        <dbReference type="Proteomes" id="UP000228952"/>
    </source>
</evidence>
<accession>A0A2M7W1T8</accession>
<protein>
    <recommendedName>
        <fullName evidence="4">CDP-archaeol synthase</fullName>
    </recommendedName>
</protein>
<dbReference type="Pfam" id="PF01864">
    <property type="entry name" value="CarS-like"/>
    <property type="match status" value="1"/>
</dbReference>
<dbReference type="Proteomes" id="UP000228952">
    <property type="component" value="Unassembled WGS sequence"/>
</dbReference>
<name>A0A2M7W1T8_9BACT</name>
<dbReference type="EMBL" id="PFQB01000078">
    <property type="protein sequence ID" value="PJA13654.1"/>
    <property type="molecule type" value="Genomic_DNA"/>
</dbReference>
<keyword evidence="1" id="KW-1133">Transmembrane helix</keyword>
<dbReference type="AlphaFoldDB" id="A0A2M7W1T8"/>
<evidence type="ECO:0008006" key="4">
    <source>
        <dbReference type="Google" id="ProtNLM"/>
    </source>
</evidence>
<gene>
    <name evidence="2" type="ORF">COX64_03030</name>
</gene>
<feature type="transmembrane region" description="Helical" evidence="1">
    <location>
        <begin position="54"/>
        <end position="75"/>
    </location>
</feature>
<reference evidence="3" key="1">
    <citation type="submission" date="2017-09" db="EMBL/GenBank/DDBJ databases">
        <title>Depth-based differentiation of microbial function through sediment-hosted aquifers and enrichment of novel symbionts in the deep terrestrial subsurface.</title>
        <authorList>
            <person name="Probst A.J."/>
            <person name="Ladd B."/>
            <person name="Jarett J.K."/>
            <person name="Geller-Mcgrath D.E."/>
            <person name="Sieber C.M.K."/>
            <person name="Emerson J.B."/>
            <person name="Anantharaman K."/>
            <person name="Thomas B.C."/>
            <person name="Malmstrom R."/>
            <person name="Stieglmeier M."/>
            <person name="Klingl A."/>
            <person name="Woyke T."/>
            <person name="Ryan C.M."/>
            <person name="Banfield J.F."/>
        </authorList>
    </citation>
    <scope>NUCLEOTIDE SEQUENCE [LARGE SCALE GENOMIC DNA]</scope>
</reference>
<evidence type="ECO:0000313" key="2">
    <source>
        <dbReference type="EMBL" id="PJA13654.1"/>
    </source>
</evidence>
<feature type="transmembrane region" description="Helical" evidence="1">
    <location>
        <begin position="6"/>
        <end position="21"/>
    </location>
</feature>
<evidence type="ECO:0000256" key="1">
    <source>
        <dbReference type="SAM" id="Phobius"/>
    </source>
</evidence>
<keyword evidence="1" id="KW-0812">Transmembrane</keyword>
<keyword evidence="1" id="KW-0472">Membrane</keyword>